<proteinExistence type="predicted"/>
<organism evidence="1 2">
    <name type="scientific">Camelimonas fluminis</name>
    <dbReference type="NCBI Taxonomy" id="1576911"/>
    <lineage>
        <taxon>Bacteria</taxon>
        <taxon>Pseudomonadati</taxon>
        <taxon>Pseudomonadota</taxon>
        <taxon>Alphaproteobacteria</taxon>
        <taxon>Hyphomicrobiales</taxon>
        <taxon>Chelatococcaceae</taxon>
        <taxon>Camelimonas</taxon>
    </lineage>
</organism>
<dbReference type="Proteomes" id="UP001595704">
    <property type="component" value="Unassembled WGS sequence"/>
</dbReference>
<gene>
    <name evidence="1" type="ORF">ACFONL_09340</name>
</gene>
<dbReference type="RefSeq" id="WP_191320656.1">
    <property type="nucleotide sequence ID" value="NZ_BNCG01000022.1"/>
</dbReference>
<evidence type="ECO:0000313" key="1">
    <source>
        <dbReference type="EMBL" id="MFC3637577.1"/>
    </source>
</evidence>
<comment type="caution">
    <text evidence="1">The sequence shown here is derived from an EMBL/GenBank/DDBJ whole genome shotgun (WGS) entry which is preliminary data.</text>
</comment>
<sequence length="87" mass="9356">MTGLYWRPGEASLKSFRSTTNSNGASTIVITLAVSDPMQLGHLLADLKDIQREEDAARKKAAKVKKAKAEQLALPKPAGLLTYGSKT</sequence>
<dbReference type="EMBL" id="JBHRYC010000039">
    <property type="protein sequence ID" value="MFC3637577.1"/>
    <property type="molecule type" value="Genomic_DNA"/>
</dbReference>
<evidence type="ECO:0000313" key="2">
    <source>
        <dbReference type="Proteomes" id="UP001595704"/>
    </source>
</evidence>
<accession>A0ABV7UHE2</accession>
<reference evidence="2" key="1">
    <citation type="journal article" date="2019" name="Int. J. Syst. Evol. Microbiol.">
        <title>The Global Catalogue of Microorganisms (GCM) 10K type strain sequencing project: providing services to taxonomists for standard genome sequencing and annotation.</title>
        <authorList>
            <consortium name="The Broad Institute Genomics Platform"/>
            <consortium name="The Broad Institute Genome Sequencing Center for Infectious Disease"/>
            <person name="Wu L."/>
            <person name="Ma J."/>
        </authorList>
    </citation>
    <scope>NUCLEOTIDE SEQUENCE [LARGE SCALE GENOMIC DNA]</scope>
    <source>
        <strain evidence="2">KCTC 42282</strain>
    </source>
</reference>
<name>A0ABV7UHE2_9HYPH</name>
<keyword evidence="2" id="KW-1185">Reference proteome</keyword>
<protein>
    <submittedName>
        <fullName evidence="1">Uncharacterized protein</fullName>
    </submittedName>
</protein>